<dbReference type="EMBL" id="JARKIF010000046">
    <property type="protein sequence ID" value="KAJ7608241.1"/>
    <property type="molecule type" value="Genomic_DNA"/>
</dbReference>
<gene>
    <name evidence="2" type="ORF">FB45DRAFT_947057</name>
</gene>
<dbReference type="Proteomes" id="UP001221142">
    <property type="component" value="Unassembled WGS sequence"/>
</dbReference>
<feature type="compositionally biased region" description="Basic and acidic residues" evidence="1">
    <location>
        <begin position="58"/>
        <end position="68"/>
    </location>
</feature>
<feature type="region of interest" description="Disordered" evidence="1">
    <location>
        <begin position="1"/>
        <end position="97"/>
    </location>
</feature>
<sequence>MVQTRKCTYDEPPVMTSRRRTLQQGITDAHAQPTGTLDTDTYWSGSDSEGSAPSASASHDDSADRLSDDTTAASNSSAAAPSIVSAGGRNDTHCLPRQLDPSHLVRTTRLTSVNELTFRLFRRGQFYVPCAGHILSRGQFHAPCTGLLFWGDSGRRQTCRCGRHQLFSRGQFHAPCAGLLSWGDSGRRQTCCCGRHLPFVRG</sequence>
<accession>A0AAD7B2S5</accession>
<comment type="caution">
    <text evidence="2">The sequence shown here is derived from an EMBL/GenBank/DDBJ whole genome shotgun (WGS) entry which is preliminary data.</text>
</comment>
<protein>
    <submittedName>
        <fullName evidence="2">Uncharacterized protein</fullName>
    </submittedName>
</protein>
<organism evidence="2 3">
    <name type="scientific">Roridomyces roridus</name>
    <dbReference type="NCBI Taxonomy" id="1738132"/>
    <lineage>
        <taxon>Eukaryota</taxon>
        <taxon>Fungi</taxon>
        <taxon>Dikarya</taxon>
        <taxon>Basidiomycota</taxon>
        <taxon>Agaricomycotina</taxon>
        <taxon>Agaricomycetes</taxon>
        <taxon>Agaricomycetidae</taxon>
        <taxon>Agaricales</taxon>
        <taxon>Marasmiineae</taxon>
        <taxon>Mycenaceae</taxon>
        <taxon>Roridomyces</taxon>
    </lineage>
</organism>
<feature type="compositionally biased region" description="Low complexity" evidence="1">
    <location>
        <begin position="69"/>
        <end position="86"/>
    </location>
</feature>
<evidence type="ECO:0000313" key="2">
    <source>
        <dbReference type="EMBL" id="KAJ7608241.1"/>
    </source>
</evidence>
<proteinExistence type="predicted"/>
<feature type="compositionally biased region" description="Polar residues" evidence="1">
    <location>
        <begin position="33"/>
        <end position="49"/>
    </location>
</feature>
<reference evidence="2" key="1">
    <citation type="submission" date="2023-03" db="EMBL/GenBank/DDBJ databases">
        <title>Massive genome expansion in bonnet fungi (Mycena s.s.) driven by repeated elements and novel gene families across ecological guilds.</title>
        <authorList>
            <consortium name="Lawrence Berkeley National Laboratory"/>
            <person name="Harder C.B."/>
            <person name="Miyauchi S."/>
            <person name="Viragh M."/>
            <person name="Kuo A."/>
            <person name="Thoen E."/>
            <person name="Andreopoulos B."/>
            <person name="Lu D."/>
            <person name="Skrede I."/>
            <person name="Drula E."/>
            <person name="Henrissat B."/>
            <person name="Morin E."/>
            <person name="Kohler A."/>
            <person name="Barry K."/>
            <person name="LaButti K."/>
            <person name="Morin E."/>
            <person name="Salamov A."/>
            <person name="Lipzen A."/>
            <person name="Mereny Z."/>
            <person name="Hegedus B."/>
            <person name="Baldrian P."/>
            <person name="Stursova M."/>
            <person name="Weitz H."/>
            <person name="Taylor A."/>
            <person name="Grigoriev I.V."/>
            <person name="Nagy L.G."/>
            <person name="Martin F."/>
            <person name="Kauserud H."/>
        </authorList>
    </citation>
    <scope>NUCLEOTIDE SEQUENCE</scope>
    <source>
        <strain evidence="2">9284</strain>
    </source>
</reference>
<evidence type="ECO:0000313" key="3">
    <source>
        <dbReference type="Proteomes" id="UP001221142"/>
    </source>
</evidence>
<name>A0AAD7B2S5_9AGAR</name>
<dbReference type="AlphaFoldDB" id="A0AAD7B2S5"/>
<keyword evidence="3" id="KW-1185">Reference proteome</keyword>
<evidence type="ECO:0000256" key="1">
    <source>
        <dbReference type="SAM" id="MobiDB-lite"/>
    </source>
</evidence>